<reference evidence="1" key="1">
    <citation type="journal article" date="2015" name="Nature">
        <title>Complex archaea that bridge the gap between prokaryotes and eukaryotes.</title>
        <authorList>
            <person name="Spang A."/>
            <person name="Saw J.H."/>
            <person name="Jorgensen S.L."/>
            <person name="Zaremba-Niedzwiedzka K."/>
            <person name="Martijn J."/>
            <person name="Lind A.E."/>
            <person name="van Eijk R."/>
            <person name="Schleper C."/>
            <person name="Guy L."/>
            <person name="Ettema T.J."/>
        </authorList>
    </citation>
    <scope>NUCLEOTIDE SEQUENCE</scope>
</reference>
<evidence type="ECO:0000313" key="1">
    <source>
        <dbReference type="EMBL" id="KKL69353.1"/>
    </source>
</evidence>
<organism evidence="1">
    <name type="scientific">marine sediment metagenome</name>
    <dbReference type="NCBI Taxonomy" id="412755"/>
    <lineage>
        <taxon>unclassified sequences</taxon>
        <taxon>metagenomes</taxon>
        <taxon>ecological metagenomes</taxon>
    </lineage>
</organism>
<comment type="caution">
    <text evidence="1">The sequence shown here is derived from an EMBL/GenBank/DDBJ whole genome shotgun (WGS) entry which is preliminary data.</text>
</comment>
<feature type="non-terminal residue" evidence="1">
    <location>
        <position position="1"/>
    </location>
</feature>
<sequence>VVANRQTIGKWVKASSKGGSATTTLKQVNGANFFMRGAGLKQIVDGQVAEGVSLKGISADILVADEVELFDPDSLQKARGRMGASVDIVDGVVDYDSAVDREVLIGNPGIPGYGIDKFFLESDQRHWHRKCLHCNEWTCAELSFPECVKIRENGRGHIGCIKCGREVFVRDGKWVPKYRDKSDFRHGYRWSQLTSPCPKDPGMILDNFINPPENNLADVYRLQLGLPFINAEDRLTIPQVYSRCKDSLMAKTDPGPCAFGLDVGKIKHLVIGKRISRKSFQIVKVARLSDWDDISRMITKFNCTSGVIDARPYEDEARRFQKAHHLRIFLCEYSETTPVGTTWNPKTRMVKVNRTEICDATHNLIAQDDLLILPKETHPEMKVFAEQICNPAKVLEVNKKTKQSLYRYRGTEDHYRHALNYFLMAAEKIGVSERSGHRKKYKKVMNEYARI</sequence>
<proteinExistence type="predicted"/>
<protein>
    <recommendedName>
        <fullName evidence="2">Phage terminase large subunit N-terminal domain-containing protein</fullName>
    </recommendedName>
</protein>
<evidence type="ECO:0008006" key="2">
    <source>
        <dbReference type="Google" id="ProtNLM"/>
    </source>
</evidence>
<accession>A0A0F9E5S1</accession>
<dbReference type="EMBL" id="LAZR01026236">
    <property type="protein sequence ID" value="KKL69353.1"/>
    <property type="molecule type" value="Genomic_DNA"/>
</dbReference>
<name>A0A0F9E5S1_9ZZZZ</name>
<gene>
    <name evidence="1" type="ORF">LCGC14_2115820</name>
</gene>
<dbReference type="AlphaFoldDB" id="A0A0F9E5S1"/>